<evidence type="ECO:0000313" key="2">
    <source>
        <dbReference type="EMBL" id="CAA9523098.1"/>
    </source>
</evidence>
<dbReference type="AlphaFoldDB" id="A0A6J4THW8"/>
<accession>A0A6J4THW8</accession>
<feature type="non-terminal residue" evidence="2">
    <location>
        <position position="64"/>
    </location>
</feature>
<reference evidence="2" key="1">
    <citation type="submission" date="2020-02" db="EMBL/GenBank/DDBJ databases">
        <authorList>
            <person name="Meier V. D."/>
        </authorList>
    </citation>
    <scope>NUCLEOTIDE SEQUENCE</scope>
    <source>
        <strain evidence="2">AVDCRST_MAG45</strain>
    </source>
</reference>
<gene>
    <name evidence="2" type="ORF">AVDCRST_MAG45-2627</name>
</gene>
<sequence length="64" mass="7340">DPKRRRRDPRARAGCRAGRARCRGGRAPERRRPRAQHDSARQPGDRRRGCREGRGEPGADRRAL</sequence>
<feature type="compositionally biased region" description="Basic and acidic residues" evidence="1">
    <location>
        <begin position="26"/>
        <end position="64"/>
    </location>
</feature>
<organism evidence="2">
    <name type="scientific">uncultured Solirubrobacterales bacterium</name>
    <dbReference type="NCBI Taxonomy" id="768556"/>
    <lineage>
        <taxon>Bacteria</taxon>
        <taxon>Bacillati</taxon>
        <taxon>Actinomycetota</taxon>
        <taxon>Thermoleophilia</taxon>
        <taxon>Solirubrobacterales</taxon>
        <taxon>environmental samples</taxon>
    </lineage>
</organism>
<dbReference type="EMBL" id="CADCVU010000226">
    <property type="protein sequence ID" value="CAA9523098.1"/>
    <property type="molecule type" value="Genomic_DNA"/>
</dbReference>
<proteinExistence type="predicted"/>
<evidence type="ECO:0000256" key="1">
    <source>
        <dbReference type="SAM" id="MobiDB-lite"/>
    </source>
</evidence>
<feature type="non-terminal residue" evidence="2">
    <location>
        <position position="1"/>
    </location>
</feature>
<name>A0A6J4THW8_9ACTN</name>
<protein>
    <submittedName>
        <fullName evidence="2">Uncharacterized protein</fullName>
    </submittedName>
</protein>
<feature type="region of interest" description="Disordered" evidence="1">
    <location>
        <begin position="1"/>
        <end position="64"/>
    </location>
</feature>